<name>A0A1G9A9Y6_9ACTN</name>
<feature type="region of interest" description="Disordered" evidence="1">
    <location>
        <begin position="355"/>
        <end position="416"/>
    </location>
</feature>
<dbReference type="AlphaFoldDB" id="A0A1G9A9Y6"/>
<reference evidence="2 3" key="1">
    <citation type="submission" date="2016-10" db="EMBL/GenBank/DDBJ databases">
        <authorList>
            <person name="de Groot N.N."/>
        </authorList>
    </citation>
    <scope>NUCLEOTIDE SEQUENCE [LARGE SCALE GENOMIC DNA]</scope>
    <source>
        <strain evidence="2 3">CGMCC 4.5681</strain>
    </source>
</reference>
<feature type="region of interest" description="Disordered" evidence="1">
    <location>
        <begin position="437"/>
        <end position="505"/>
    </location>
</feature>
<dbReference type="STRING" id="683260.SAMN05421874_106101"/>
<feature type="compositionally biased region" description="Gly residues" evidence="1">
    <location>
        <begin position="355"/>
        <end position="368"/>
    </location>
</feature>
<evidence type="ECO:0000313" key="3">
    <source>
        <dbReference type="Proteomes" id="UP000198683"/>
    </source>
</evidence>
<feature type="compositionally biased region" description="Gly residues" evidence="1">
    <location>
        <begin position="324"/>
        <end position="340"/>
    </location>
</feature>
<protein>
    <submittedName>
        <fullName evidence="2">Uncharacterized protein</fullName>
    </submittedName>
</protein>
<organism evidence="2 3">
    <name type="scientific">Nonomuraea maritima</name>
    <dbReference type="NCBI Taxonomy" id="683260"/>
    <lineage>
        <taxon>Bacteria</taxon>
        <taxon>Bacillati</taxon>
        <taxon>Actinomycetota</taxon>
        <taxon>Actinomycetes</taxon>
        <taxon>Streptosporangiales</taxon>
        <taxon>Streptosporangiaceae</taxon>
        <taxon>Nonomuraea</taxon>
    </lineage>
</organism>
<dbReference type="RefSeq" id="WP_090763332.1">
    <property type="nucleotide sequence ID" value="NZ_FNFB01000006.1"/>
</dbReference>
<feature type="compositionally biased region" description="Gly residues" evidence="1">
    <location>
        <begin position="296"/>
        <end position="311"/>
    </location>
</feature>
<gene>
    <name evidence="2" type="ORF">SAMN05421874_106101</name>
</gene>
<proteinExistence type="predicted"/>
<dbReference type="EMBL" id="FNFB01000006">
    <property type="protein sequence ID" value="SDK24159.1"/>
    <property type="molecule type" value="Genomic_DNA"/>
</dbReference>
<feature type="compositionally biased region" description="Low complexity" evidence="1">
    <location>
        <begin position="312"/>
        <end position="323"/>
    </location>
</feature>
<feature type="region of interest" description="Disordered" evidence="1">
    <location>
        <begin position="262"/>
        <end position="340"/>
    </location>
</feature>
<feature type="compositionally biased region" description="Polar residues" evidence="1">
    <location>
        <begin position="465"/>
        <end position="477"/>
    </location>
</feature>
<feature type="compositionally biased region" description="Gly residues" evidence="1">
    <location>
        <begin position="262"/>
        <end position="280"/>
    </location>
</feature>
<evidence type="ECO:0000256" key="1">
    <source>
        <dbReference type="SAM" id="MobiDB-lite"/>
    </source>
</evidence>
<accession>A0A1G9A9Y6</accession>
<dbReference type="Proteomes" id="UP000198683">
    <property type="component" value="Unassembled WGS sequence"/>
</dbReference>
<evidence type="ECO:0000313" key="2">
    <source>
        <dbReference type="EMBL" id="SDK24159.1"/>
    </source>
</evidence>
<sequence length="505" mass="49516">MAELQHEIRTHLDTTVYDGVTLDMVRENMARNKPELLRSAAAELLQAKDRLDSLAAVLEHHLNKLDQLWTKSDDSRVAKASLRRLQDAAADVSTTISNASVNDDQCPANPQGVAPALLLQAHTLAEYGGSNLPESPDRDVSILEAAFQGGVMGAGGGAVVGAVAGAGVGAGPGAVIGAVFGTVAGGVTAFFTDGPFGNIVGESKQEKDAKLAKEHLRLLSEATRANNEVFPQRLQTDIPQYYAPSPNVPRTPFSGGGYPAVGAGFPGGAGDGPIGPGLPGQDGLFDPSRHQIPGMDGPGGAGTQPGPGGTAPGTVPGTVPGALPGAGTGTGTGAGAGAAPGTGAGTGADAGYGAGPGLDGATGPGANPGHGDLAAGGPSAGRSGTSLAGLPDPSVPYTSATSPSATGLGSPYGSTGQTTTGIGSAYGSTGGGVVGAGGGGAAGPASVRGAGGLPMVPMVPPSGSRGAQEQQESTRTTYVLDDEDYFRSDETTTSPYIAGDKRGRA</sequence>
<feature type="compositionally biased region" description="Polar residues" evidence="1">
    <location>
        <begin position="396"/>
        <end position="407"/>
    </location>
</feature>
<keyword evidence="3" id="KW-1185">Reference proteome</keyword>